<proteinExistence type="predicted"/>
<evidence type="ECO:0000259" key="2">
    <source>
        <dbReference type="Pfam" id="PF03070"/>
    </source>
</evidence>
<dbReference type="eggNOG" id="COG0819">
    <property type="taxonomic scope" value="Bacteria"/>
</dbReference>
<dbReference type="SUPFAM" id="SSF48613">
    <property type="entry name" value="Heme oxygenase-like"/>
    <property type="match status" value="1"/>
</dbReference>
<accession>D7GDW9</accession>
<evidence type="ECO:0000256" key="1">
    <source>
        <dbReference type="ARBA" id="ARBA00004948"/>
    </source>
</evidence>
<dbReference type="PANTHER" id="PTHR43198">
    <property type="entry name" value="BIFUNCTIONAL TH2 PROTEIN"/>
    <property type="match status" value="1"/>
</dbReference>
<dbReference type="InterPro" id="IPR050967">
    <property type="entry name" value="Thiamine_Salvage_TenA"/>
</dbReference>
<dbReference type="GO" id="GO:0005829">
    <property type="term" value="C:cytosol"/>
    <property type="evidence" value="ECO:0007669"/>
    <property type="project" value="TreeGrafter"/>
</dbReference>
<keyword evidence="3" id="KW-0808">Transferase</keyword>
<dbReference type="Pfam" id="PF03070">
    <property type="entry name" value="TENA_THI-4"/>
    <property type="match status" value="1"/>
</dbReference>
<dbReference type="InterPro" id="IPR004305">
    <property type="entry name" value="Thiaminase-2/PQQC"/>
</dbReference>
<reference evidence="3 4" key="1">
    <citation type="journal article" date="2010" name="PLoS ONE">
        <title>The complete genome of Propionibacterium freudenreichii CIRM-BIA1, a hardy actinobacterium with food and probiotic applications.</title>
        <authorList>
            <person name="Falentin H."/>
            <person name="Deutsch S.M."/>
            <person name="Jan G."/>
            <person name="Loux V."/>
            <person name="Thierry A."/>
            <person name="Parayre S."/>
            <person name="Maillard M.B."/>
            <person name="Dherbecourt J."/>
            <person name="Cousin F.J."/>
            <person name="Jardin J."/>
            <person name="Siguier P."/>
            <person name="Couloux A."/>
            <person name="Barbe V."/>
            <person name="Vacherie B."/>
            <person name="Wincker P."/>
            <person name="Gibrat J.F."/>
            <person name="Gaillardin C."/>
            <person name="Lortal S."/>
        </authorList>
    </citation>
    <scope>NUCLEOTIDE SEQUENCE [LARGE SCALE GENOMIC DNA]</scope>
    <source>
        <strain evidence="4">ATCC 9614 / DSM 4902 / CIP 103027 / NCIMB 8099 / CIRM-BIA1</strain>
    </source>
</reference>
<dbReference type="HOGENOM" id="CLU_077537_3_2_11"/>
<dbReference type="STRING" id="754252.PFREUD_12090"/>
<feature type="domain" description="Thiaminase-2/PQQC" evidence="2">
    <location>
        <begin position="39"/>
        <end position="223"/>
    </location>
</feature>
<dbReference type="CDD" id="cd19365">
    <property type="entry name" value="TenA_C-like"/>
    <property type="match status" value="1"/>
</dbReference>
<organism evidence="3 4">
    <name type="scientific">Propionibacterium freudenreichii subsp. shermanii (strain ATCC 9614 / DSM 4902 / CIP 103027 / NCIMB 8099 / CIRM-BIA1)</name>
    <dbReference type="NCBI Taxonomy" id="754252"/>
    <lineage>
        <taxon>Bacteria</taxon>
        <taxon>Bacillati</taxon>
        <taxon>Actinomycetota</taxon>
        <taxon>Actinomycetes</taxon>
        <taxon>Propionibacteriales</taxon>
        <taxon>Propionibacteriaceae</taxon>
        <taxon>Propionibacterium</taxon>
    </lineage>
</organism>
<dbReference type="EMBL" id="FN806773">
    <property type="protein sequence ID" value="CBL56730.1"/>
    <property type="molecule type" value="Genomic_DNA"/>
</dbReference>
<sequence>MMRMQTDPPTSGPAAVGRQITDGWWGRIGDIRRQIDELEFIRGLGDGSLPREAFLWYLRQDALYLHDYARILAAAGEVSPTPAEQEFWTHGAQSSVAMELELHKSWIPADAMAHLAPSPVTQAYLDQLADVAAGRDYGQIVAAVLPCYWIYADVGARLARLNRPGHRYGSWLDTYSDEEFAEQTRQAIGFAGAAAARSTEPGRHRMWQAFNEASWHELRFFAAPLELGVREG</sequence>
<keyword evidence="3" id="KW-0418">Kinase</keyword>
<comment type="pathway">
    <text evidence="1">Cofactor biosynthesis; thiamine diphosphate biosynthesis.</text>
</comment>
<dbReference type="InterPro" id="IPR016084">
    <property type="entry name" value="Haem_Oase-like_multi-hlx"/>
</dbReference>
<gene>
    <name evidence="3" type="primary">tenA</name>
    <name evidence="3" type="ordered locus">PFREUD_12090</name>
</gene>
<keyword evidence="4" id="KW-1185">Reference proteome</keyword>
<dbReference type="GO" id="GO:0008972">
    <property type="term" value="F:phosphomethylpyrimidine kinase activity"/>
    <property type="evidence" value="ECO:0007669"/>
    <property type="project" value="UniProtKB-EC"/>
</dbReference>
<evidence type="ECO:0000313" key="3">
    <source>
        <dbReference type="EMBL" id="CBL56730.1"/>
    </source>
</evidence>
<dbReference type="KEGG" id="pfr:PFREUD_12090"/>
<dbReference type="PANTHER" id="PTHR43198:SF2">
    <property type="entry name" value="SI:CH1073-67J19.1-RELATED"/>
    <property type="match status" value="1"/>
</dbReference>
<dbReference type="AlphaFoldDB" id="D7GDW9"/>
<name>D7GDW9_PROFC</name>
<dbReference type="Proteomes" id="UP000000936">
    <property type="component" value="Chromosome"/>
</dbReference>
<dbReference type="EC" id="2.7.4.7" evidence="3"/>
<dbReference type="Gene3D" id="1.20.910.10">
    <property type="entry name" value="Heme oxygenase-like"/>
    <property type="match status" value="1"/>
</dbReference>
<evidence type="ECO:0000313" key="4">
    <source>
        <dbReference type="Proteomes" id="UP000000936"/>
    </source>
</evidence>
<protein>
    <submittedName>
        <fullName evidence="3">Phosphomethylpyrimidine kinase</fullName>
        <ecNumber evidence="3">2.7.4.7</ecNumber>
    </submittedName>
</protein>